<reference evidence="2 3" key="1">
    <citation type="submission" date="2020-01" db="EMBL/GenBank/DDBJ databases">
        <title>Jiella pacifica sp. nov.</title>
        <authorList>
            <person name="Xue Z."/>
            <person name="Zhu S."/>
            <person name="Chen J."/>
            <person name="Yang J."/>
        </authorList>
    </citation>
    <scope>NUCLEOTIDE SEQUENCE [LARGE SCALE GENOMIC DNA]</scope>
    <source>
        <strain evidence="2 3">40Bstr34</strain>
    </source>
</reference>
<dbReference type="AlphaFoldDB" id="A0A6N9T2H2"/>
<comment type="caution">
    <text evidence="2">The sequence shown here is derived from an EMBL/GenBank/DDBJ whole genome shotgun (WGS) entry which is preliminary data.</text>
</comment>
<protein>
    <submittedName>
        <fullName evidence="2">TIM barrel protein</fullName>
    </submittedName>
</protein>
<dbReference type="Pfam" id="PF01261">
    <property type="entry name" value="AP_endonuc_2"/>
    <property type="match status" value="1"/>
</dbReference>
<evidence type="ECO:0000313" key="2">
    <source>
        <dbReference type="EMBL" id="NDW04385.1"/>
    </source>
</evidence>
<dbReference type="SUPFAM" id="SSF51658">
    <property type="entry name" value="Xylose isomerase-like"/>
    <property type="match status" value="1"/>
</dbReference>
<sequence length="254" mass="27612">MAITDPISFQLYSARLAPPDVDVLKTLAEAGYTNVETFRPNYEDAKGFRKALDEAGLTAKSGHFDLALAEDNLDQVVEICRTLAIETVVIPFLMPDLRPRDAAGWSELGTRLAELAAECADEGLRLAWHNHDFEFAALADGSWPIEHVLAEGVLWEADLAWIARAGADPAAWLERYAGRIAAVHVKDIAPAGENLDEDGWADVGAGVLDWDELWRISAASGASLMIAEHDKPSDFARFARVSAAKMRELSAANA</sequence>
<dbReference type="PANTHER" id="PTHR12110">
    <property type="entry name" value="HYDROXYPYRUVATE ISOMERASE"/>
    <property type="match status" value="1"/>
</dbReference>
<dbReference type="InterPro" id="IPR013022">
    <property type="entry name" value="Xyl_isomerase-like_TIM-brl"/>
</dbReference>
<dbReference type="InterPro" id="IPR036237">
    <property type="entry name" value="Xyl_isomerase-like_sf"/>
</dbReference>
<dbReference type="EMBL" id="JAAAMG010000005">
    <property type="protein sequence ID" value="NDW04385.1"/>
    <property type="molecule type" value="Genomic_DNA"/>
</dbReference>
<feature type="domain" description="Xylose isomerase-like TIM barrel" evidence="1">
    <location>
        <begin position="25"/>
        <end position="231"/>
    </location>
</feature>
<gene>
    <name evidence="2" type="ORF">GTK09_08070</name>
</gene>
<dbReference type="RefSeq" id="WP_163462580.1">
    <property type="nucleotide sequence ID" value="NZ_JAAAMG010000005.1"/>
</dbReference>
<accession>A0A6N9T2H2</accession>
<organism evidence="2 3">
    <name type="scientific">Jiella pacifica</name>
    <dbReference type="NCBI Taxonomy" id="2696469"/>
    <lineage>
        <taxon>Bacteria</taxon>
        <taxon>Pseudomonadati</taxon>
        <taxon>Pseudomonadota</taxon>
        <taxon>Alphaproteobacteria</taxon>
        <taxon>Hyphomicrobiales</taxon>
        <taxon>Aurantimonadaceae</taxon>
        <taxon>Jiella</taxon>
    </lineage>
</organism>
<proteinExistence type="predicted"/>
<keyword evidence="3" id="KW-1185">Reference proteome</keyword>
<dbReference type="InterPro" id="IPR050312">
    <property type="entry name" value="IolE/XylAMocC-like"/>
</dbReference>
<name>A0A6N9T2H2_9HYPH</name>
<evidence type="ECO:0000259" key="1">
    <source>
        <dbReference type="Pfam" id="PF01261"/>
    </source>
</evidence>
<dbReference type="Gene3D" id="3.20.20.150">
    <property type="entry name" value="Divalent-metal-dependent TIM barrel enzymes"/>
    <property type="match status" value="1"/>
</dbReference>
<dbReference type="PANTHER" id="PTHR12110:SF41">
    <property type="entry name" value="INOSOSE DEHYDRATASE"/>
    <property type="match status" value="1"/>
</dbReference>
<evidence type="ECO:0000313" key="3">
    <source>
        <dbReference type="Proteomes" id="UP000469011"/>
    </source>
</evidence>
<dbReference type="Proteomes" id="UP000469011">
    <property type="component" value="Unassembled WGS sequence"/>
</dbReference>